<sequence length="396" mass="45973">MFVISRRTNMKYIEPLFHLTSVFAIIPPFDFGNNKINYGLKYKILRVLVIFYITAGFVYGFIEKAYYLQPLIHNTVVVVNYLTFISYFLINILTVLSGNFYNFDHLKKLLETLVGIDKILHRYHKGKGTDTTTYIKTELFLGFSILFVAIIFDYILWYRATDGALQISAIYENTQRIQTHIMMHLICNFISCIRYRYRDANSLLTEIVTKKETSNFNGKLFLNKLKQEYNVRDVIKIYIGLNKMIDCINKLYGWTLLCLNINIIATLLLSFDFIIEYTSEANTLREKNGISFILLMFVWSLFSLVLGVLLASLAHSTTLVIQSTSHLSYKLLQYLPCDTMNPLMQEMREDLVLLSEQMSSRTPSFSAAGFFDIDYTMLFTLLSSITSYLVVLIQFN</sequence>
<gene>
    <name evidence="1" type="ORF">MML48_7g00017270</name>
</gene>
<dbReference type="Proteomes" id="UP001056778">
    <property type="component" value="Chromosome 7"/>
</dbReference>
<proteinExistence type="predicted"/>
<accession>A0ACB9SQS6</accession>
<name>A0ACB9SQS6_HOLOL</name>
<organism evidence="1 2">
    <name type="scientific">Holotrichia oblita</name>
    <name type="common">Chafer beetle</name>
    <dbReference type="NCBI Taxonomy" id="644536"/>
    <lineage>
        <taxon>Eukaryota</taxon>
        <taxon>Metazoa</taxon>
        <taxon>Ecdysozoa</taxon>
        <taxon>Arthropoda</taxon>
        <taxon>Hexapoda</taxon>
        <taxon>Insecta</taxon>
        <taxon>Pterygota</taxon>
        <taxon>Neoptera</taxon>
        <taxon>Endopterygota</taxon>
        <taxon>Coleoptera</taxon>
        <taxon>Polyphaga</taxon>
        <taxon>Scarabaeiformia</taxon>
        <taxon>Scarabaeidae</taxon>
        <taxon>Melolonthinae</taxon>
        <taxon>Holotrichia</taxon>
    </lineage>
</organism>
<evidence type="ECO:0000313" key="1">
    <source>
        <dbReference type="EMBL" id="KAI4457570.1"/>
    </source>
</evidence>
<dbReference type="EMBL" id="CM043021">
    <property type="protein sequence ID" value="KAI4457570.1"/>
    <property type="molecule type" value="Genomic_DNA"/>
</dbReference>
<reference evidence="1" key="1">
    <citation type="submission" date="2022-04" db="EMBL/GenBank/DDBJ databases">
        <title>Chromosome-scale genome assembly of Holotrichia oblita Faldermann.</title>
        <authorList>
            <person name="Rongchong L."/>
        </authorList>
    </citation>
    <scope>NUCLEOTIDE SEQUENCE</scope>
    <source>
        <strain evidence="1">81SQS9</strain>
    </source>
</reference>
<keyword evidence="1" id="KW-0675">Receptor</keyword>
<comment type="caution">
    <text evidence="1">The sequence shown here is derived from an EMBL/GenBank/DDBJ whole genome shotgun (WGS) entry which is preliminary data.</text>
</comment>
<keyword evidence="2" id="KW-1185">Reference proteome</keyword>
<evidence type="ECO:0000313" key="2">
    <source>
        <dbReference type="Proteomes" id="UP001056778"/>
    </source>
</evidence>
<protein>
    <submittedName>
        <fullName evidence="1">Invertebrate gustatory receptor</fullName>
    </submittedName>
</protein>